<reference evidence="3" key="1">
    <citation type="journal article" date="2019" name="Int. J. Syst. Evol. Microbiol.">
        <title>The Global Catalogue of Microorganisms (GCM) 10K type strain sequencing project: providing services to taxonomists for standard genome sequencing and annotation.</title>
        <authorList>
            <consortium name="The Broad Institute Genomics Platform"/>
            <consortium name="The Broad Institute Genome Sequencing Center for Infectious Disease"/>
            <person name="Wu L."/>
            <person name="Ma J."/>
        </authorList>
    </citation>
    <scope>NUCLEOTIDE SEQUENCE [LARGE SCALE GENOMIC DNA]</scope>
    <source>
        <strain evidence="3">CCUG 63419</strain>
    </source>
</reference>
<feature type="transmembrane region" description="Helical" evidence="1">
    <location>
        <begin position="131"/>
        <end position="150"/>
    </location>
</feature>
<proteinExistence type="predicted"/>
<evidence type="ECO:0000313" key="3">
    <source>
        <dbReference type="Proteomes" id="UP001597044"/>
    </source>
</evidence>
<sequence length="154" mass="16470">MAPQATGDVALTSMLVTAIAHNRLKEAFKMQMTLSVLLTIVAIIHLMPLVGVISRQRINSGYGIDTTDSNVAILMRHRAVLFGLLGTLLLCAAWLPTYQGLGLLVGFISVISFLLIAWAEGGVNPQVQRVVAADYVALACLILGSVSYYLSSPL</sequence>
<evidence type="ECO:0000313" key="2">
    <source>
        <dbReference type="EMBL" id="MFD0949357.1"/>
    </source>
</evidence>
<keyword evidence="1" id="KW-1133">Transmembrane helix</keyword>
<feature type="transmembrane region" description="Helical" evidence="1">
    <location>
        <begin position="101"/>
        <end position="119"/>
    </location>
</feature>
<evidence type="ECO:0000256" key="1">
    <source>
        <dbReference type="SAM" id="Phobius"/>
    </source>
</evidence>
<accession>A0ABW3HHM1</accession>
<gene>
    <name evidence="2" type="ORF">ACFQ0F_02940</name>
</gene>
<feature type="transmembrane region" description="Helical" evidence="1">
    <location>
        <begin position="32"/>
        <end position="53"/>
    </location>
</feature>
<dbReference type="EMBL" id="JBHTIT010000001">
    <property type="protein sequence ID" value="MFD0949357.1"/>
    <property type="molecule type" value="Genomic_DNA"/>
</dbReference>
<protein>
    <recommendedName>
        <fullName evidence="4">Phosphopantetheine adenylyltransferase</fullName>
    </recommendedName>
</protein>
<dbReference type="Proteomes" id="UP001597044">
    <property type="component" value="Unassembled WGS sequence"/>
</dbReference>
<keyword evidence="1" id="KW-0812">Transmembrane</keyword>
<dbReference type="RefSeq" id="WP_379068974.1">
    <property type="nucleotide sequence ID" value="NZ_JBHTIT010000001.1"/>
</dbReference>
<comment type="caution">
    <text evidence="2">The sequence shown here is derived from an EMBL/GenBank/DDBJ whole genome shotgun (WGS) entry which is preliminary data.</text>
</comment>
<organism evidence="2 3">
    <name type="scientific">Paraperlucidibaca wandonensis</name>
    <dbReference type="NCBI Taxonomy" id="1268273"/>
    <lineage>
        <taxon>Bacteria</taxon>
        <taxon>Pseudomonadati</taxon>
        <taxon>Pseudomonadota</taxon>
        <taxon>Gammaproteobacteria</taxon>
        <taxon>Moraxellales</taxon>
        <taxon>Moraxellaceae</taxon>
        <taxon>Paraperlucidibaca</taxon>
    </lineage>
</organism>
<feature type="transmembrane region" description="Helical" evidence="1">
    <location>
        <begin position="79"/>
        <end position="95"/>
    </location>
</feature>
<keyword evidence="3" id="KW-1185">Reference proteome</keyword>
<keyword evidence="1" id="KW-0472">Membrane</keyword>
<evidence type="ECO:0008006" key="4">
    <source>
        <dbReference type="Google" id="ProtNLM"/>
    </source>
</evidence>
<name>A0ABW3HHM1_9GAMM</name>